<dbReference type="OrthoDB" id="8107802at2"/>
<dbReference type="InterPro" id="IPR000160">
    <property type="entry name" value="GGDEF_dom"/>
</dbReference>
<keyword evidence="1" id="KW-0472">Membrane</keyword>
<dbReference type="SMART" id="SM00267">
    <property type="entry name" value="GGDEF"/>
    <property type="match status" value="1"/>
</dbReference>
<feature type="domain" description="EAL" evidence="2">
    <location>
        <begin position="379"/>
        <end position="632"/>
    </location>
</feature>
<feature type="transmembrane region" description="Helical" evidence="1">
    <location>
        <begin position="91"/>
        <end position="112"/>
    </location>
</feature>
<protein>
    <submittedName>
        <fullName evidence="4">Diguanylate cyclase (GGDEF) domain-containing protein</fullName>
    </submittedName>
</protein>
<dbReference type="AlphaFoldDB" id="A0A1G5ZDA1"/>
<dbReference type="STRING" id="1165689.SAMN02927914_04753"/>
<dbReference type="InterPro" id="IPR035919">
    <property type="entry name" value="EAL_sf"/>
</dbReference>
<dbReference type="Gene3D" id="3.20.20.450">
    <property type="entry name" value="EAL domain"/>
    <property type="match status" value="1"/>
</dbReference>
<feature type="domain" description="GGDEF" evidence="3">
    <location>
        <begin position="240"/>
        <end position="370"/>
    </location>
</feature>
<dbReference type="CDD" id="cd01948">
    <property type="entry name" value="EAL"/>
    <property type="match status" value="1"/>
</dbReference>
<keyword evidence="1" id="KW-0812">Transmembrane</keyword>
<dbReference type="CDD" id="cd01949">
    <property type="entry name" value="GGDEF"/>
    <property type="match status" value="1"/>
</dbReference>
<feature type="transmembrane region" description="Helical" evidence="1">
    <location>
        <begin position="20"/>
        <end position="41"/>
    </location>
</feature>
<dbReference type="SUPFAM" id="SSF141868">
    <property type="entry name" value="EAL domain-like"/>
    <property type="match status" value="1"/>
</dbReference>
<dbReference type="Pfam" id="PF00563">
    <property type="entry name" value="EAL"/>
    <property type="match status" value="1"/>
</dbReference>
<name>A0A1G5ZDA1_9HYPH</name>
<feature type="transmembrane region" description="Helical" evidence="1">
    <location>
        <begin position="48"/>
        <end position="71"/>
    </location>
</feature>
<accession>A0A1G5ZDA1</accession>
<dbReference type="PANTHER" id="PTHR44757">
    <property type="entry name" value="DIGUANYLATE CYCLASE DGCP"/>
    <property type="match status" value="1"/>
</dbReference>
<dbReference type="RefSeq" id="WP_091583011.1">
    <property type="nucleotide sequence ID" value="NZ_FMXM01000017.1"/>
</dbReference>
<sequence>MALKEDALEARVLQDQLADLRAGLFVSMPISAILSGLILTVHALSGGGFAAAIWFLVVNAINAARLALARYQLKLGGTGHQDDLIGVSQRLRWFAILALLAGIAWSFVAVLTAGYTTPQAPLHLIILAGISAGAATYGSSYAATATNFITPPLLIAAGCLSAKGNFEDYILAFTVLLFMGGLVRVSFVGQARFREASRLRHEAERLAAEMERNSREDHLTALLNRRGLEHAIDQLENTDGPFVAMLIDLDGFKSINDTYGHRTGDELLVMIARRIEEEAPEGSTLARIGGDEFVLFFPLPRNSLPPSHLASNIIAKVARPYPKVASVRIGASIGIYLAERPRLTEMLLRADVALYTAKRRGRNEFCLFDAELDRELQRRQSVERDLHSAIETRSLGPWFQPIVRLDTEAVVGFEALLRWSHPIHGAISPPEIMTAARETGMLELLTQRVFADCCALIDGLVKADCRDVRVAMNVSPRELEAGDIDDMVLNGLAAKDLPATMFEIEITEDAPVDPDRVDEKLGRLSHAGISIALDDFGTGFSTLAWLKDSRISKVKIDQGFIRGLAKSREDRLLVKMVVDLGRTLGIEVMAEGVETEADRQTLYKLGCRTAQGFLFSKAVPLSQALDLAVKEQVKEL</sequence>
<dbReference type="PROSITE" id="PS50887">
    <property type="entry name" value="GGDEF"/>
    <property type="match status" value="1"/>
</dbReference>
<dbReference type="Pfam" id="PF00990">
    <property type="entry name" value="GGDEF"/>
    <property type="match status" value="1"/>
</dbReference>
<evidence type="ECO:0000313" key="4">
    <source>
        <dbReference type="EMBL" id="SDA92546.1"/>
    </source>
</evidence>
<evidence type="ECO:0000259" key="3">
    <source>
        <dbReference type="PROSITE" id="PS50887"/>
    </source>
</evidence>
<evidence type="ECO:0000256" key="1">
    <source>
        <dbReference type="SAM" id="Phobius"/>
    </source>
</evidence>
<dbReference type="InterPro" id="IPR001633">
    <property type="entry name" value="EAL_dom"/>
</dbReference>
<dbReference type="EMBL" id="FMXM01000017">
    <property type="protein sequence ID" value="SDA92546.1"/>
    <property type="molecule type" value="Genomic_DNA"/>
</dbReference>
<dbReference type="PANTHER" id="PTHR44757:SF2">
    <property type="entry name" value="BIOFILM ARCHITECTURE MAINTENANCE PROTEIN MBAA"/>
    <property type="match status" value="1"/>
</dbReference>
<keyword evidence="1" id="KW-1133">Transmembrane helix</keyword>
<dbReference type="SUPFAM" id="SSF55073">
    <property type="entry name" value="Nucleotide cyclase"/>
    <property type="match status" value="1"/>
</dbReference>
<evidence type="ECO:0000313" key="5">
    <source>
        <dbReference type="Proteomes" id="UP000198588"/>
    </source>
</evidence>
<dbReference type="InterPro" id="IPR052155">
    <property type="entry name" value="Biofilm_reg_signaling"/>
</dbReference>
<dbReference type="SMART" id="SM00052">
    <property type="entry name" value="EAL"/>
    <property type="match status" value="1"/>
</dbReference>
<dbReference type="Proteomes" id="UP000198588">
    <property type="component" value="Unassembled WGS sequence"/>
</dbReference>
<reference evidence="4 5" key="1">
    <citation type="submission" date="2016-10" db="EMBL/GenBank/DDBJ databases">
        <authorList>
            <person name="de Groot N.N."/>
        </authorList>
    </citation>
    <scope>NUCLEOTIDE SEQUENCE [LARGE SCALE GENOMIC DNA]</scope>
    <source>
        <strain evidence="4 5">CGMCC 1.12097</strain>
    </source>
</reference>
<dbReference type="InterPro" id="IPR029787">
    <property type="entry name" value="Nucleotide_cyclase"/>
</dbReference>
<proteinExistence type="predicted"/>
<dbReference type="InterPro" id="IPR043128">
    <property type="entry name" value="Rev_trsase/Diguanyl_cyclase"/>
</dbReference>
<gene>
    <name evidence="4" type="ORF">SAMN02927914_04753</name>
</gene>
<dbReference type="PROSITE" id="PS50883">
    <property type="entry name" value="EAL"/>
    <property type="match status" value="1"/>
</dbReference>
<feature type="transmembrane region" description="Helical" evidence="1">
    <location>
        <begin position="169"/>
        <end position="189"/>
    </location>
</feature>
<evidence type="ECO:0000259" key="2">
    <source>
        <dbReference type="PROSITE" id="PS50883"/>
    </source>
</evidence>
<organism evidence="4 5">
    <name type="scientific">Mesorhizobium qingshengii</name>
    <dbReference type="NCBI Taxonomy" id="1165689"/>
    <lineage>
        <taxon>Bacteria</taxon>
        <taxon>Pseudomonadati</taxon>
        <taxon>Pseudomonadota</taxon>
        <taxon>Alphaproteobacteria</taxon>
        <taxon>Hyphomicrobiales</taxon>
        <taxon>Phyllobacteriaceae</taxon>
        <taxon>Mesorhizobium</taxon>
    </lineage>
</organism>
<dbReference type="Gene3D" id="3.30.70.270">
    <property type="match status" value="1"/>
</dbReference>
<dbReference type="NCBIfam" id="TIGR00254">
    <property type="entry name" value="GGDEF"/>
    <property type="match status" value="1"/>
</dbReference>